<keyword evidence="8" id="KW-1185">Reference proteome</keyword>
<dbReference type="AlphaFoldDB" id="A0A133XVH2"/>
<keyword evidence="1" id="KW-0819">tRNA processing</keyword>
<evidence type="ECO:0000256" key="2">
    <source>
        <dbReference type="ARBA" id="ARBA00022722"/>
    </source>
</evidence>
<evidence type="ECO:0000256" key="6">
    <source>
        <dbReference type="NCBIfam" id="TIGR00188"/>
    </source>
</evidence>
<dbReference type="OrthoDB" id="196964at2"/>
<dbReference type="InterPro" id="IPR000100">
    <property type="entry name" value="RNase_P"/>
</dbReference>
<keyword evidence="3" id="KW-0255">Endonuclease</keyword>
<proteinExistence type="predicted"/>
<dbReference type="GO" id="GO:0042781">
    <property type="term" value="F:3'-tRNA processing endoribonuclease activity"/>
    <property type="evidence" value="ECO:0007669"/>
    <property type="project" value="TreeGrafter"/>
</dbReference>
<dbReference type="STRING" id="1393034.HMPREF3192_00677"/>
<dbReference type="Proteomes" id="UP000070675">
    <property type="component" value="Unassembled WGS sequence"/>
</dbReference>
<dbReference type="GO" id="GO:0000049">
    <property type="term" value="F:tRNA binding"/>
    <property type="evidence" value="ECO:0007669"/>
    <property type="project" value="InterPro"/>
</dbReference>
<accession>A0A133XVH2</accession>
<dbReference type="InterPro" id="IPR014721">
    <property type="entry name" value="Ribsml_uS5_D2-typ_fold_subgr"/>
</dbReference>
<comment type="caution">
    <text evidence="7">The sequence shown here is derived from an EMBL/GenBank/DDBJ whole genome shotgun (WGS) entry which is preliminary data.</text>
</comment>
<gene>
    <name evidence="7" type="ORF">HMPREF3192_00677</name>
</gene>
<dbReference type="PANTHER" id="PTHR33992:SF1">
    <property type="entry name" value="RIBONUCLEASE P PROTEIN COMPONENT"/>
    <property type="match status" value="1"/>
</dbReference>
<dbReference type="EC" id="3.1.26.5" evidence="6"/>
<dbReference type="GO" id="GO:0030677">
    <property type="term" value="C:ribonuclease P complex"/>
    <property type="evidence" value="ECO:0007669"/>
    <property type="project" value="TreeGrafter"/>
</dbReference>
<dbReference type="SUPFAM" id="SSF54211">
    <property type="entry name" value="Ribosomal protein S5 domain 2-like"/>
    <property type="match status" value="1"/>
</dbReference>
<evidence type="ECO:0000256" key="1">
    <source>
        <dbReference type="ARBA" id="ARBA00022694"/>
    </source>
</evidence>
<dbReference type="EMBL" id="LSCR01000009">
    <property type="protein sequence ID" value="KXB34932.1"/>
    <property type="molecule type" value="Genomic_DNA"/>
</dbReference>
<evidence type="ECO:0000313" key="8">
    <source>
        <dbReference type="Proteomes" id="UP000070675"/>
    </source>
</evidence>
<keyword evidence="4" id="KW-0378">Hydrolase</keyword>
<sequence>MKTIKSKQEFESVFITGKRVTNSLVRVTFVKEDKDIPTKVAFVAAKRLGNAVFRNRCKRVLREAARRNILPRDGLSLIFFATPKTAYATCDEIDAAFTSIYKKLIIHA</sequence>
<dbReference type="Gene3D" id="3.30.230.10">
    <property type="match status" value="1"/>
</dbReference>
<organism evidence="7 8">
    <name type="scientific">Atopobium deltae</name>
    <dbReference type="NCBI Taxonomy" id="1393034"/>
    <lineage>
        <taxon>Bacteria</taxon>
        <taxon>Bacillati</taxon>
        <taxon>Actinomycetota</taxon>
        <taxon>Coriobacteriia</taxon>
        <taxon>Coriobacteriales</taxon>
        <taxon>Atopobiaceae</taxon>
        <taxon>Atopobium</taxon>
    </lineage>
</organism>
<dbReference type="PATRIC" id="fig|1393034.3.peg.654"/>
<dbReference type="Pfam" id="PF00825">
    <property type="entry name" value="Ribonuclease_P"/>
    <property type="match status" value="1"/>
</dbReference>
<evidence type="ECO:0000313" key="7">
    <source>
        <dbReference type="EMBL" id="KXB34932.1"/>
    </source>
</evidence>
<protein>
    <recommendedName>
        <fullName evidence="6">Ribonuclease P protein component</fullName>
        <ecNumber evidence="6">3.1.26.5</ecNumber>
    </recommendedName>
</protein>
<evidence type="ECO:0000256" key="3">
    <source>
        <dbReference type="ARBA" id="ARBA00022759"/>
    </source>
</evidence>
<dbReference type="RefSeq" id="WP_066305196.1">
    <property type="nucleotide sequence ID" value="NZ_KQ959489.1"/>
</dbReference>
<reference evidence="8" key="1">
    <citation type="submission" date="2016-01" db="EMBL/GenBank/DDBJ databases">
        <authorList>
            <person name="Mitreva M."/>
            <person name="Pepin K.H."/>
            <person name="Mihindukulasuriya K.A."/>
            <person name="Fulton R."/>
            <person name="Fronick C."/>
            <person name="O'Laughlin M."/>
            <person name="Miner T."/>
            <person name="Herter B."/>
            <person name="Rosa B.A."/>
            <person name="Cordes M."/>
            <person name="Tomlinson C."/>
            <person name="Wollam A."/>
            <person name="Palsikar V.B."/>
            <person name="Mardis E.R."/>
            <person name="Wilson R.K."/>
        </authorList>
    </citation>
    <scope>NUCLEOTIDE SEQUENCE [LARGE SCALE GENOMIC DNA]</scope>
    <source>
        <strain evidence="8">DNF00019</strain>
    </source>
</reference>
<keyword evidence="5" id="KW-0694">RNA-binding</keyword>
<evidence type="ECO:0000256" key="5">
    <source>
        <dbReference type="ARBA" id="ARBA00022884"/>
    </source>
</evidence>
<dbReference type="InterPro" id="IPR020568">
    <property type="entry name" value="Ribosomal_Su5_D2-typ_SF"/>
</dbReference>
<keyword evidence="2" id="KW-0540">Nuclease</keyword>
<dbReference type="GO" id="GO:0004526">
    <property type="term" value="F:ribonuclease P activity"/>
    <property type="evidence" value="ECO:0007669"/>
    <property type="project" value="UniProtKB-UniRule"/>
</dbReference>
<name>A0A133XVH2_9ACTN</name>
<dbReference type="PANTHER" id="PTHR33992">
    <property type="entry name" value="RIBONUCLEASE P PROTEIN COMPONENT"/>
    <property type="match status" value="1"/>
</dbReference>
<dbReference type="NCBIfam" id="TIGR00188">
    <property type="entry name" value="rnpA"/>
    <property type="match status" value="1"/>
</dbReference>
<evidence type="ECO:0000256" key="4">
    <source>
        <dbReference type="ARBA" id="ARBA00022801"/>
    </source>
</evidence>